<dbReference type="InterPro" id="IPR029063">
    <property type="entry name" value="SAM-dependent_MTases_sf"/>
</dbReference>
<organism evidence="1 2">
    <name type="scientific">Aeribacillus pallidus</name>
    <dbReference type="NCBI Taxonomy" id="33936"/>
    <lineage>
        <taxon>Bacteria</taxon>
        <taxon>Bacillati</taxon>
        <taxon>Bacillota</taxon>
        <taxon>Bacilli</taxon>
        <taxon>Bacillales</taxon>
        <taxon>Bacillaceae</taxon>
        <taxon>Aeribacillus</taxon>
    </lineage>
</organism>
<dbReference type="InterPro" id="IPR006901">
    <property type="entry name" value="TrmK"/>
</dbReference>
<dbReference type="EMBL" id="CP017703">
    <property type="protein sequence ID" value="ASS91941.1"/>
    <property type="molecule type" value="Genomic_DNA"/>
</dbReference>
<keyword evidence="1" id="KW-0808">Transferase</keyword>
<dbReference type="PANTHER" id="PTHR38451:SF1">
    <property type="entry name" value="TRNA (ADENINE(22)-N(1))-METHYLTRANSFERASE"/>
    <property type="match status" value="1"/>
</dbReference>
<dbReference type="PANTHER" id="PTHR38451">
    <property type="entry name" value="TRNA (ADENINE(22)-N(1))-METHYLTRANSFERASE"/>
    <property type="match status" value="1"/>
</dbReference>
<gene>
    <name evidence="1" type="ORF">AP3564_18300</name>
</gene>
<dbReference type="GeneID" id="301126866"/>
<reference evidence="1 2" key="1">
    <citation type="submission" date="2016-10" db="EMBL/GenBank/DDBJ databases">
        <title>The whole genome sequencing and assembly of Aeribacillus pallidus KCTC3564 strain.</title>
        <authorList>
            <person name="Lee Y.-J."/>
            <person name="Park M.-K."/>
            <person name="Yi H."/>
            <person name="Bahn Y.-S."/>
            <person name="Kim J.F."/>
            <person name="Lee D.-W."/>
        </authorList>
    </citation>
    <scope>NUCLEOTIDE SEQUENCE [LARGE SCALE GENOMIC DNA]</scope>
    <source>
        <strain evidence="1 2">KCTC3564</strain>
    </source>
</reference>
<dbReference type="AlphaFoldDB" id="A0A223E9T7"/>
<name>A0A223E9T7_9BACI</name>
<dbReference type="KEGG" id="apak:AP3564_18300"/>
<dbReference type="RefSeq" id="WP_094246228.1">
    <property type="nucleotide sequence ID" value="NZ_CP017703.1"/>
</dbReference>
<dbReference type="Gene3D" id="3.40.50.150">
    <property type="entry name" value="Vaccinia Virus protein VP39"/>
    <property type="match status" value="1"/>
</dbReference>
<dbReference type="PIRSF" id="PIRSF018637">
    <property type="entry name" value="TrmK"/>
    <property type="match status" value="1"/>
</dbReference>
<protein>
    <submittedName>
        <fullName evidence="1">SAM-dependent methyltransferase</fullName>
    </submittedName>
</protein>
<evidence type="ECO:0000313" key="2">
    <source>
        <dbReference type="Proteomes" id="UP000214606"/>
    </source>
</evidence>
<evidence type="ECO:0000313" key="1">
    <source>
        <dbReference type="EMBL" id="ASS91941.1"/>
    </source>
</evidence>
<dbReference type="GO" id="GO:0032259">
    <property type="term" value="P:methylation"/>
    <property type="evidence" value="ECO:0007669"/>
    <property type="project" value="UniProtKB-KW"/>
</dbReference>
<dbReference type="Proteomes" id="UP000214606">
    <property type="component" value="Chromosome"/>
</dbReference>
<dbReference type="Gene3D" id="1.10.287.1890">
    <property type="match status" value="1"/>
</dbReference>
<dbReference type="Pfam" id="PF04816">
    <property type="entry name" value="TrmK"/>
    <property type="match status" value="1"/>
</dbReference>
<accession>A0A223E9T7</accession>
<dbReference type="SUPFAM" id="SSF53335">
    <property type="entry name" value="S-adenosyl-L-methionine-dependent methyltransferases"/>
    <property type="match status" value="1"/>
</dbReference>
<proteinExistence type="predicted"/>
<sequence>MNSVQLSKRLSAVAEFVPNNQVTADIGSDHAYLPCYLVLAKKTVKAIAGEINEGPFQAAKKQVEKNGLQHVISVRKGDGLSVLQKDEATCITIAGMGGSLIKTILEEGKEKLGKVERLVLQPNIHAIEVRKWLIDNGWELEGETILEESGKIYEVLSAKRGNAMKPYEALPFEAALLMGPFLLKEKNNVFLKKWKHELSHRKDILRQLEQSNGNEQLMQKKEEIKKVIEIIEEVIK</sequence>
<dbReference type="GO" id="GO:0160105">
    <property type="term" value="F:tRNA (adenine(22)-N1)-methyltransferase activity"/>
    <property type="evidence" value="ECO:0007669"/>
    <property type="project" value="InterPro"/>
</dbReference>
<keyword evidence="1" id="KW-0489">Methyltransferase</keyword>